<keyword evidence="2" id="KW-1185">Reference proteome</keyword>
<organism evidence="1 2">
    <name type="scientific">Dyadobacter frigoris</name>
    <dbReference type="NCBI Taxonomy" id="2576211"/>
    <lineage>
        <taxon>Bacteria</taxon>
        <taxon>Pseudomonadati</taxon>
        <taxon>Bacteroidota</taxon>
        <taxon>Cytophagia</taxon>
        <taxon>Cytophagales</taxon>
        <taxon>Spirosomataceae</taxon>
        <taxon>Dyadobacter</taxon>
    </lineage>
</organism>
<sequence>MKYNDFEFNKLDYLKKNVDDPKDGIPSDYGIYQWVYWPAFDADRIATNDLINTLKEYSSRNFYIEEEIKGKYKFHAKIWEQGFRDNANMFGLSDKKHSELEAYLRSRTNIQAFYEFFKEICFVRPFYLGKANNLRSRLSQHFSGKSNVIAEIVKSSVPDQHVWVGYRKLPFSPAESSINNIYEEIYSRRVKPGLTIKPD</sequence>
<evidence type="ECO:0008006" key="3">
    <source>
        <dbReference type="Google" id="ProtNLM"/>
    </source>
</evidence>
<comment type="caution">
    <text evidence="1">The sequence shown here is derived from an EMBL/GenBank/DDBJ whole genome shotgun (WGS) entry which is preliminary data.</text>
</comment>
<evidence type="ECO:0000313" key="2">
    <source>
        <dbReference type="Proteomes" id="UP000304900"/>
    </source>
</evidence>
<dbReference type="OrthoDB" id="1422531at2"/>
<dbReference type="Proteomes" id="UP000304900">
    <property type="component" value="Unassembled WGS sequence"/>
</dbReference>
<name>A0A4U6DFJ6_9BACT</name>
<protein>
    <recommendedName>
        <fullName evidence="3">GIY-YIG domain-containing protein</fullName>
    </recommendedName>
</protein>
<gene>
    <name evidence="1" type="ORF">FDK13_05700</name>
</gene>
<dbReference type="AlphaFoldDB" id="A0A4U6DFJ6"/>
<dbReference type="EMBL" id="SZVO01000002">
    <property type="protein sequence ID" value="TKT93344.1"/>
    <property type="molecule type" value="Genomic_DNA"/>
</dbReference>
<accession>A0A4U6DFJ6</accession>
<proteinExistence type="predicted"/>
<evidence type="ECO:0000313" key="1">
    <source>
        <dbReference type="EMBL" id="TKT93344.1"/>
    </source>
</evidence>
<reference evidence="1 2" key="1">
    <citation type="submission" date="2019-05" db="EMBL/GenBank/DDBJ databases">
        <title>Dyadobacter AR-3-8 sp. nov., isolated from arctic soil.</title>
        <authorList>
            <person name="Chaudhary D.K."/>
        </authorList>
    </citation>
    <scope>NUCLEOTIDE SEQUENCE [LARGE SCALE GENOMIC DNA]</scope>
    <source>
        <strain evidence="1 2">AR-3-8</strain>
    </source>
</reference>
<dbReference type="RefSeq" id="WP_137339020.1">
    <property type="nucleotide sequence ID" value="NZ_SZVO01000002.1"/>
</dbReference>